<feature type="domain" description="FMN-binding" evidence="8">
    <location>
        <begin position="281"/>
        <end position="355"/>
    </location>
</feature>
<gene>
    <name evidence="9" type="ORF">NRE15_04790</name>
</gene>
<feature type="domain" description="FMN-binding" evidence="8">
    <location>
        <begin position="511"/>
        <end position="585"/>
    </location>
</feature>
<keyword evidence="1" id="KW-0813">Transport</keyword>
<reference evidence="9 10" key="1">
    <citation type="submission" date="2022-08" db="EMBL/GenBank/DDBJ databases">
        <title>Aerococcaceae sp. nov isolated from spoiled eye mask.</title>
        <authorList>
            <person name="Zhou G."/>
            <person name="Xie X.-B."/>
            <person name="Shi Q.-S."/>
            <person name="Wang Y.-S."/>
            <person name="Wen X."/>
            <person name="Peng H."/>
            <person name="Yang X.-J."/>
            <person name="Tao H.-B."/>
            <person name="Huang X.-M."/>
        </authorList>
    </citation>
    <scope>NUCLEOTIDE SEQUENCE [LARGE SCALE GENOMIC DNA]</scope>
    <source>
        <strain evidence="10">DM20194951</strain>
    </source>
</reference>
<keyword evidence="7" id="KW-1133">Transmembrane helix</keyword>
<evidence type="ECO:0000313" key="9">
    <source>
        <dbReference type="EMBL" id="UUX34966.1"/>
    </source>
</evidence>
<feature type="domain" description="FMN-binding" evidence="8">
    <location>
        <begin position="162"/>
        <end position="236"/>
    </location>
</feature>
<feature type="domain" description="FMN-binding" evidence="8">
    <location>
        <begin position="605"/>
        <end position="679"/>
    </location>
</feature>
<name>A0ABY5P8Q9_9LACT</name>
<feature type="domain" description="FMN-binding" evidence="8">
    <location>
        <begin position="377"/>
        <end position="451"/>
    </location>
</feature>
<feature type="region of interest" description="Disordered" evidence="6">
    <location>
        <begin position="460"/>
        <end position="498"/>
    </location>
</feature>
<sequence length="680" mass="70084">MGKKTKFVLEMIAVAIIIWILTVIVFTDQVSFRQAGDAEEVVTMPEGDLTDGTYTGQADGHNGPLEVQVVVENGEITAVDVLDHVETEGISDPALAEVPAAIVENNSTDVDTVSGATVSSEAIITAVNNALSGSAGDTTSETTEGEETAALVDGTYTGEAEGHNGPLTVEVTVTDGVIANVAVTDHVETEGISDPAIEEIPAAIVENNSTEVDLVSGASVTSGAIIEAVNNALSSEATQATSTEEVAEEDGETVVVEAPSSLPAIVGYVFADGTYTGEAEGRHGPIEVEVTIEEGTIANVEVLNHVESEDIGVPAIEATTAAIVEQNSTDVEVVSGASLTSQGVMNATKNALGILVVTNDEPHLVFEDGTYTGEAEGFGGPIRVEVIVAEGKISEVTILEHGETQGISDPAIEEIPAAIINQNKVNVSAVSGASYTSLGIVNAVSNALNLPELTQEDLGSATVTTQVATTEEAVEESEEVSEEEAAEESESEEVSEEVVWQDGTYTAETEGHNGPLEVEVTIEEGAITAVEVLNHEETEGISDPAIEEVPAAIVEANSTEVDIVSGASVSSQAIIDAVNLALEEAAGGSSETTFEDGTHTGSAEGHNGPLELEVVVEDGAIVEINILDHSETKGLSDPAFEEVVAAIIESNSVEVDTVSGATYTSNAIIDAVKNALNIEE</sequence>
<dbReference type="Pfam" id="PF04205">
    <property type="entry name" value="FMN_bind"/>
    <property type="match status" value="6"/>
</dbReference>
<organism evidence="9 10">
    <name type="scientific">Fundicoccus culcitae</name>
    <dbReference type="NCBI Taxonomy" id="2969821"/>
    <lineage>
        <taxon>Bacteria</taxon>
        <taxon>Bacillati</taxon>
        <taxon>Bacillota</taxon>
        <taxon>Bacilli</taxon>
        <taxon>Lactobacillales</taxon>
        <taxon>Aerococcaceae</taxon>
        <taxon>Fundicoccus</taxon>
    </lineage>
</organism>
<evidence type="ECO:0000256" key="6">
    <source>
        <dbReference type="SAM" id="MobiDB-lite"/>
    </source>
</evidence>
<feature type="domain" description="FMN-binding" evidence="8">
    <location>
        <begin position="60"/>
        <end position="134"/>
    </location>
</feature>
<accession>A0ABY5P8Q9</accession>
<evidence type="ECO:0000256" key="7">
    <source>
        <dbReference type="SAM" id="Phobius"/>
    </source>
</evidence>
<dbReference type="PANTHER" id="PTHR36118">
    <property type="entry name" value="ION-TRANSLOCATING OXIDOREDUCTASE COMPLEX SUBUNIT G"/>
    <property type="match status" value="1"/>
</dbReference>
<evidence type="ECO:0000256" key="1">
    <source>
        <dbReference type="ARBA" id="ARBA00022448"/>
    </source>
</evidence>
<evidence type="ECO:0000256" key="3">
    <source>
        <dbReference type="ARBA" id="ARBA00022630"/>
    </source>
</evidence>
<keyword evidence="4" id="KW-0288">FMN</keyword>
<evidence type="ECO:0000256" key="2">
    <source>
        <dbReference type="ARBA" id="ARBA00022553"/>
    </source>
</evidence>
<evidence type="ECO:0000259" key="8">
    <source>
        <dbReference type="SMART" id="SM00900"/>
    </source>
</evidence>
<keyword evidence="7" id="KW-0812">Transmembrane</keyword>
<keyword evidence="2" id="KW-0597">Phosphoprotein</keyword>
<dbReference type="Gene3D" id="3.90.1010.20">
    <property type="match status" value="6"/>
</dbReference>
<evidence type="ECO:0000313" key="10">
    <source>
        <dbReference type="Proteomes" id="UP001315967"/>
    </source>
</evidence>
<keyword evidence="7" id="KW-0472">Membrane</keyword>
<dbReference type="Proteomes" id="UP001315967">
    <property type="component" value="Chromosome"/>
</dbReference>
<dbReference type="SMART" id="SM00900">
    <property type="entry name" value="FMN_bind"/>
    <property type="match status" value="6"/>
</dbReference>
<keyword evidence="5" id="KW-0249">Electron transport</keyword>
<keyword evidence="10" id="KW-1185">Reference proteome</keyword>
<feature type="compositionally biased region" description="Low complexity" evidence="6">
    <location>
        <begin position="461"/>
        <end position="471"/>
    </location>
</feature>
<evidence type="ECO:0000256" key="4">
    <source>
        <dbReference type="ARBA" id="ARBA00022643"/>
    </source>
</evidence>
<proteinExistence type="predicted"/>
<feature type="transmembrane region" description="Helical" evidence="7">
    <location>
        <begin position="7"/>
        <end position="26"/>
    </location>
</feature>
<dbReference type="PANTHER" id="PTHR36118:SF1">
    <property type="entry name" value="ION-TRANSLOCATING OXIDOREDUCTASE COMPLEX SUBUNIT G"/>
    <property type="match status" value="1"/>
</dbReference>
<dbReference type="EMBL" id="CP102453">
    <property type="protein sequence ID" value="UUX34966.1"/>
    <property type="molecule type" value="Genomic_DNA"/>
</dbReference>
<feature type="compositionally biased region" description="Acidic residues" evidence="6">
    <location>
        <begin position="472"/>
        <end position="496"/>
    </location>
</feature>
<dbReference type="InterPro" id="IPR010209">
    <property type="entry name" value="Ion_transpt_RnfG/RsxG"/>
</dbReference>
<protein>
    <submittedName>
        <fullName evidence="9">FMN-binding protein</fullName>
    </submittedName>
</protein>
<evidence type="ECO:0000256" key="5">
    <source>
        <dbReference type="ARBA" id="ARBA00022982"/>
    </source>
</evidence>
<dbReference type="RefSeq" id="WP_313794459.1">
    <property type="nucleotide sequence ID" value="NZ_CP102453.1"/>
</dbReference>
<feature type="region of interest" description="Disordered" evidence="6">
    <location>
        <begin position="588"/>
        <end position="607"/>
    </location>
</feature>
<keyword evidence="3" id="KW-0285">Flavoprotein</keyword>
<dbReference type="InterPro" id="IPR007329">
    <property type="entry name" value="FMN-bd"/>
</dbReference>